<evidence type="ECO:0000256" key="1">
    <source>
        <dbReference type="SAM" id="MobiDB-lite"/>
    </source>
</evidence>
<dbReference type="AlphaFoldDB" id="A0A5B9W7D9"/>
<sequence length="110" mass="11650">MHTYPSDERRISDVERGRSCEAVVPAPAGTTLQVGDSVLFALSSTGPGAEPRYVKGGDSVLVSLTVVTDLGTNDPDTGRPLVRIAWTAPGPEARPDGGERPHARRSRRAT</sequence>
<proteinExistence type="predicted"/>
<reference evidence="2 3" key="1">
    <citation type="submission" date="2019-08" db="EMBL/GenBank/DDBJ databases">
        <title>Deep-cultivation of Planctomycetes and their phenomic and genomic characterization uncovers novel biology.</title>
        <authorList>
            <person name="Wiegand S."/>
            <person name="Jogler M."/>
            <person name="Boedeker C."/>
            <person name="Pinto D."/>
            <person name="Vollmers J."/>
            <person name="Rivas-Marin E."/>
            <person name="Kohn T."/>
            <person name="Peeters S.H."/>
            <person name="Heuer A."/>
            <person name="Rast P."/>
            <person name="Oberbeckmann S."/>
            <person name="Bunk B."/>
            <person name="Jeske O."/>
            <person name="Meyerdierks A."/>
            <person name="Storesund J.E."/>
            <person name="Kallscheuer N."/>
            <person name="Luecker S."/>
            <person name="Lage O.M."/>
            <person name="Pohl T."/>
            <person name="Merkel B.J."/>
            <person name="Hornburger P."/>
            <person name="Mueller R.-W."/>
            <person name="Bruemmer F."/>
            <person name="Labrenz M."/>
            <person name="Spormann A.M."/>
            <person name="Op den Camp H."/>
            <person name="Overmann J."/>
            <person name="Amann R."/>
            <person name="Jetten M.S.M."/>
            <person name="Mascher T."/>
            <person name="Medema M.H."/>
            <person name="Devos D.P."/>
            <person name="Kaster A.-K."/>
            <person name="Ovreas L."/>
            <person name="Rohde M."/>
            <person name="Galperin M.Y."/>
            <person name="Jogler C."/>
        </authorList>
    </citation>
    <scope>NUCLEOTIDE SEQUENCE [LARGE SCALE GENOMIC DNA]</scope>
    <source>
        <strain evidence="2 3">OJF2</strain>
    </source>
</reference>
<keyword evidence="3" id="KW-1185">Reference proteome</keyword>
<accession>A0A5B9W7D9</accession>
<evidence type="ECO:0000313" key="2">
    <source>
        <dbReference type="EMBL" id="QEH35931.1"/>
    </source>
</evidence>
<feature type="region of interest" description="Disordered" evidence="1">
    <location>
        <begin position="87"/>
        <end position="110"/>
    </location>
</feature>
<dbReference type="OrthoDB" id="284792at2"/>
<dbReference type="KEGG" id="agv:OJF2_44880"/>
<dbReference type="EMBL" id="CP042997">
    <property type="protein sequence ID" value="QEH35931.1"/>
    <property type="molecule type" value="Genomic_DNA"/>
</dbReference>
<gene>
    <name evidence="2" type="ORF">OJF2_44880</name>
</gene>
<protein>
    <submittedName>
        <fullName evidence="2">Uncharacterized protein</fullName>
    </submittedName>
</protein>
<evidence type="ECO:0000313" key="3">
    <source>
        <dbReference type="Proteomes" id="UP000324233"/>
    </source>
</evidence>
<organism evidence="2 3">
    <name type="scientific">Aquisphaera giovannonii</name>
    <dbReference type="NCBI Taxonomy" id="406548"/>
    <lineage>
        <taxon>Bacteria</taxon>
        <taxon>Pseudomonadati</taxon>
        <taxon>Planctomycetota</taxon>
        <taxon>Planctomycetia</taxon>
        <taxon>Isosphaerales</taxon>
        <taxon>Isosphaeraceae</taxon>
        <taxon>Aquisphaera</taxon>
    </lineage>
</organism>
<dbReference type="RefSeq" id="WP_148595670.1">
    <property type="nucleotide sequence ID" value="NZ_CP042997.1"/>
</dbReference>
<name>A0A5B9W7D9_9BACT</name>
<dbReference type="Proteomes" id="UP000324233">
    <property type="component" value="Chromosome"/>
</dbReference>